<keyword evidence="2" id="KW-1185">Reference proteome</keyword>
<feature type="non-terminal residue" evidence="1">
    <location>
        <position position="1"/>
    </location>
</feature>
<evidence type="ECO:0000313" key="2">
    <source>
        <dbReference type="Proteomes" id="UP000685013"/>
    </source>
</evidence>
<proteinExistence type="predicted"/>
<evidence type="ECO:0000313" key="1">
    <source>
        <dbReference type="EMBL" id="KAG6607925.1"/>
    </source>
</evidence>
<sequence length="87" mass="9861">MKVEEKGGCVIDFSDDEDFEDAVSLASPENPKDQSCLDLKQNTELHEEEAHLNNDKQQNGELKMEEEKTCVSKQSLAEENIRIPPLQ</sequence>
<organism evidence="1 2">
    <name type="scientific">Cucurbita argyrosperma subsp. sororia</name>
    <dbReference type="NCBI Taxonomy" id="37648"/>
    <lineage>
        <taxon>Eukaryota</taxon>
        <taxon>Viridiplantae</taxon>
        <taxon>Streptophyta</taxon>
        <taxon>Embryophyta</taxon>
        <taxon>Tracheophyta</taxon>
        <taxon>Spermatophyta</taxon>
        <taxon>Magnoliopsida</taxon>
        <taxon>eudicotyledons</taxon>
        <taxon>Gunneridae</taxon>
        <taxon>Pentapetalae</taxon>
        <taxon>rosids</taxon>
        <taxon>fabids</taxon>
        <taxon>Cucurbitales</taxon>
        <taxon>Cucurbitaceae</taxon>
        <taxon>Cucurbiteae</taxon>
        <taxon>Cucurbita</taxon>
    </lineage>
</organism>
<protein>
    <submittedName>
        <fullName evidence="1">Uncharacterized protein</fullName>
    </submittedName>
</protein>
<accession>A0AAV6PA04</accession>
<comment type="caution">
    <text evidence="1">The sequence shown here is derived from an EMBL/GenBank/DDBJ whole genome shotgun (WGS) entry which is preliminary data.</text>
</comment>
<dbReference type="AlphaFoldDB" id="A0AAV6PA04"/>
<dbReference type="EMBL" id="JAGKQH010000001">
    <property type="protein sequence ID" value="KAG6607925.1"/>
    <property type="molecule type" value="Genomic_DNA"/>
</dbReference>
<reference evidence="1 2" key="1">
    <citation type="journal article" date="2021" name="Hortic Res">
        <title>The domestication of Cucurbita argyrosperma as revealed by the genome of its wild relative.</title>
        <authorList>
            <person name="Barrera-Redondo J."/>
            <person name="Sanchez-de la Vega G."/>
            <person name="Aguirre-Liguori J.A."/>
            <person name="Castellanos-Morales G."/>
            <person name="Gutierrez-Guerrero Y.T."/>
            <person name="Aguirre-Dugua X."/>
            <person name="Aguirre-Planter E."/>
            <person name="Tenaillon M.I."/>
            <person name="Lira-Saade R."/>
            <person name="Eguiarte L.E."/>
        </authorList>
    </citation>
    <scope>NUCLEOTIDE SEQUENCE [LARGE SCALE GENOMIC DNA]</scope>
    <source>
        <strain evidence="1">JBR-2021</strain>
    </source>
</reference>
<gene>
    <name evidence="1" type="ORF">SDJN03_01267</name>
</gene>
<dbReference type="Proteomes" id="UP000685013">
    <property type="component" value="Chromosome 1"/>
</dbReference>
<name>A0AAV6PA04_9ROSI</name>